<proteinExistence type="predicted"/>
<dbReference type="Proteomes" id="UP000253742">
    <property type="component" value="Unassembled WGS sequence"/>
</dbReference>
<dbReference type="OrthoDB" id="4550602at2"/>
<evidence type="ECO:0000313" key="2">
    <source>
        <dbReference type="EMBL" id="RDD87677.1"/>
    </source>
</evidence>
<gene>
    <name evidence="2" type="ORF">DVZ84_18840</name>
</gene>
<dbReference type="EMBL" id="QQBH01000011">
    <property type="protein sequence ID" value="RDD87677.1"/>
    <property type="molecule type" value="Genomic_DNA"/>
</dbReference>
<protein>
    <recommendedName>
        <fullName evidence="4">DUF3291 domain-containing protein</fullName>
    </recommendedName>
</protein>
<sequence length="164" mass="17549">MPAPIWFAPWKPGPAGSADAGHGPGDPAGAGGAADAVGAADAGGAAVVSVTGFAPYRPWTSVGVNVSGVALRRAWGEVEGAIGLWLWSVPGLLRPRSGSVSVWRDEEGLRGFVARHDHVRIMRAYRDRGALRSTTWHTERFDRDATQEAARRIIEEWSRERPTA</sequence>
<dbReference type="STRING" id="146923.Spa2297_26540"/>
<feature type="compositionally biased region" description="Gly residues" evidence="1">
    <location>
        <begin position="22"/>
        <end position="32"/>
    </location>
</feature>
<accession>A0A369V4Q5</accession>
<evidence type="ECO:0008006" key="4">
    <source>
        <dbReference type="Google" id="ProtNLM"/>
    </source>
</evidence>
<comment type="caution">
    <text evidence="2">The sequence shown here is derived from an EMBL/GenBank/DDBJ whole genome shotgun (WGS) entry which is preliminary data.</text>
</comment>
<evidence type="ECO:0000256" key="1">
    <source>
        <dbReference type="SAM" id="MobiDB-lite"/>
    </source>
</evidence>
<reference evidence="2 3" key="1">
    <citation type="submission" date="2018-07" db="EMBL/GenBank/DDBJ databases">
        <title>Genome guided investigation of antibiotics producing actinomycetales strain isolated from a Macau mangrove ecosystem.</title>
        <authorList>
            <person name="Hu D."/>
        </authorList>
    </citation>
    <scope>NUCLEOTIDE SEQUENCE [LARGE SCALE GENOMIC DNA]</scope>
    <source>
        <strain evidence="2 3">2297</strain>
    </source>
</reference>
<name>A0A369V4Q5_9ACTN</name>
<feature type="region of interest" description="Disordered" evidence="1">
    <location>
        <begin position="12"/>
        <end position="35"/>
    </location>
</feature>
<evidence type="ECO:0000313" key="3">
    <source>
        <dbReference type="Proteomes" id="UP000253742"/>
    </source>
</evidence>
<organism evidence="2 3">
    <name type="scientific">Streptomyces parvulus</name>
    <dbReference type="NCBI Taxonomy" id="146923"/>
    <lineage>
        <taxon>Bacteria</taxon>
        <taxon>Bacillati</taxon>
        <taxon>Actinomycetota</taxon>
        <taxon>Actinomycetes</taxon>
        <taxon>Kitasatosporales</taxon>
        <taxon>Streptomycetaceae</taxon>
        <taxon>Streptomyces</taxon>
    </lineage>
</organism>
<dbReference type="AlphaFoldDB" id="A0A369V4Q5"/>
<dbReference type="RefSeq" id="WP_114529962.1">
    <property type="nucleotide sequence ID" value="NZ_QQBH01000011.1"/>
</dbReference>